<sequence length="268" mass="30053">MSSGEKGKMKKVTSFFKERFNIVENSILGIVLLGLEKLMDLEFTCPSDKGLAIAYSLVFFVVPTIIVGVVACDFSPGGIYSKAGKRENSAEIKGDTEEDDSKINIESNKPFQNLEMSEMIGLTGILLVIIVAACKSRICSCLSSCGCKCQSESNVKCQSESESESESETYRRKNEDNLLQITEDILQERARQRQKEFVVTLLHKEDWKSYHPGSPNALEELAKITGKWKEEIKKHLESKKLCQTEAKEALLPPNHKRSEKEITHISEP</sequence>
<dbReference type="InterPro" id="IPR029569">
    <property type="entry name" value="CALHM"/>
</dbReference>
<comment type="subcellular location">
    <subcellularLocation>
        <location evidence="1">Membrane</location>
        <topology evidence="1">Multi-pass membrane protein</topology>
    </subcellularLocation>
</comment>
<dbReference type="AlphaFoldDB" id="A0A2G9RTI4"/>
<keyword evidence="3" id="KW-0813">Transport</keyword>
<dbReference type="EMBL" id="KV931893">
    <property type="protein sequence ID" value="PIO31208.1"/>
    <property type="molecule type" value="Genomic_DNA"/>
</dbReference>
<comment type="similarity">
    <text evidence="2">Belongs to the CALHM family.</text>
</comment>
<feature type="compositionally biased region" description="Basic and acidic residues" evidence="9">
    <location>
        <begin position="256"/>
        <end position="268"/>
    </location>
</feature>
<evidence type="ECO:0000256" key="2">
    <source>
        <dbReference type="ARBA" id="ARBA00008497"/>
    </source>
</evidence>
<dbReference type="OrthoDB" id="9428822at2759"/>
<dbReference type="Pfam" id="PF14798">
    <property type="entry name" value="Ca_hom_mod"/>
    <property type="match status" value="1"/>
</dbReference>
<reference evidence="12" key="1">
    <citation type="journal article" date="2017" name="Nat. Commun.">
        <title>The North American bullfrog draft genome provides insight into hormonal regulation of long noncoding RNA.</title>
        <authorList>
            <person name="Hammond S.A."/>
            <person name="Warren R.L."/>
            <person name="Vandervalk B.P."/>
            <person name="Kucuk E."/>
            <person name="Khan H."/>
            <person name="Gibb E.A."/>
            <person name="Pandoh P."/>
            <person name="Kirk H."/>
            <person name="Zhao Y."/>
            <person name="Jones M."/>
            <person name="Mungall A.J."/>
            <person name="Coope R."/>
            <person name="Pleasance S."/>
            <person name="Moore R.A."/>
            <person name="Holt R.A."/>
            <person name="Round J.M."/>
            <person name="Ohora S."/>
            <person name="Walle B.V."/>
            <person name="Veldhoen N."/>
            <person name="Helbing C.C."/>
            <person name="Birol I."/>
        </authorList>
    </citation>
    <scope>NUCLEOTIDE SEQUENCE [LARGE SCALE GENOMIC DNA]</scope>
</reference>
<keyword evidence="6" id="KW-0406">Ion transport</keyword>
<gene>
    <name evidence="11" type="ORF">AB205_0062100</name>
</gene>
<evidence type="ECO:0000256" key="6">
    <source>
        <dbReference type="ARBA" id="ARBA00023065"/>
    </source>
</evidence>
<evidence type="ECO:0000256" key="7">
    <source>
        <dbReference type="ARBA" id="ARBA00023136"/>
    </source>
</evidence>
<keyword evidence="7 10" id="KW-0472">Membrane</keyword>
<evidence type="ECO:0000256" key="8">
    <source>
        <dbReference type="ARBA" id="ARBA00023303"/>
    </source>
</evidence>
<keyword evidence="4 10" id="KW-0812">Transmembrane</keyword>
<evidence type="ECO:0000313" key="11">
    <source>
        <dbReference type="EMBL" id="PIO31208.1"/>
    </source>
</evidence>
<feature type="region of interest" description="Disordered" evidence="9">
    <location>
        <begin position="244"/>
        <end position="268"/>
    </location>
</feature>
<evidence type="ECO:0000256" key="5">
    <source>
        <dbReference type="ARBA" id="ARBA00022989"/>
    </source>
</evidence>
<evidence type="ECO:0000313" key="12">
    <source>
        <dbReference type="Proteomes" id="UP000228934"/>
    </source>
</evidence>
<dbReference type="GO" id="GO:1904669">
    <property type="term" value="P:ATP export"/>
    <property type="evidence" value="ECO:0007669"/>
    <property type="project" value="UniProtKB-ARBA"/>
</dbReference>
<keyword evidence="12" id="KW-1185">Reference proteome</keyword>
<evidence type="ECO:0000256" key="4">
    <source>
        <dbReference type="ARBA" id="ARBA00022692"/>
    </source>
</evidence>
<feature type="transmembrane region" description="Helical" evidence="10">
    <location>
        <begin position="20"/>
        <end position="39"/>
    </location>
</feature>
<accession>A0A2G9RTI4</accession>
<keyword evidence="5 10" id="KW-1133">Transmembrane helix</keyword>
<keyword evidence="8" id="KW-0407">Ion channel</keyword>
<evidence type="ECO:0000256" key="3">
    <source>
        <dbReference type="ARBA" id="ARBA00022448"/>
    </source>
</evidence>
<evidence type="ECO:0000256" key="10">
    <source>
        <dbReference type="SAM" id="Phobius"/>
    </source>
</evidence>
<name>A0A2G9RTI4_AQUCT</name>
<organism evidence="11 12">
    <name type="scientific">Aquarana catesbeiana</name>
    <name type="common">American bullfrog</name>
    <name type="synonym">Rana catesbeiana</name>
    <dbReference type="NCBI Taxonomy" id="8400"/>
    <lineage>
        <taxon>Eukaryota</taxon>
        <taxon>Metazoa</taxon>
        <taxon>Chordata</taxon>
        <taxon>Craniata</taxon>
        <taxon>Vertebrata</taxon>
        <taxon>Euteleostomi</taxon>
        <taxon>Amphibia</taxon>
        <taxon>Batrachia</taxon>
        <taxon>Anura</taxon>
        <taxon>Neobatrachia</taxon>
        <taxon>Ranoidea</taxon>
        <taxon>Ranidae</taxon>
        <taxon>Aquarana</taxon>
    </lineage>
</organism>
<dbReference type="Proteomes" id="UP000228934">
    <property type="component" value="Unassembled WGS sequence"/>
</dbReference>
<dbReference type="GO" id="GO:0034220">
    <property type="term" value="P:monoatomic ion transmembrane transport"/>
    <property type="evidence" value="ECO:0007669"/>
    <property type="project" value="UniProtKB-KW"/>
</dbReference>
<protein>
    <submittedName>
        <fullName evidence="11">Uncharacterized protein</fullName>
    </submittedName>
</protein>
<evidence type="ECO:0000256" key="1">
    <source>
        <dbReference type="ARBA" id="ARBA00004141"/>
    </source>
</evidence>
<feature type="transmembrane region" description="Helical" evidence="10">
    <location>
        <begin position="51"/>
        <end position="72"/>
    </location>
</feature>
<dbReference type="GO" id="GO:0016020">
    <property type="term" value="C:membrane"/>
    <property type="evidence" value="ECO:0007669"/>
    <property type="project" value="UniProtKB-SubCell"/>
</dbReference>
<evidence type="ECO:0000256" key="9">
    <source>
        <dbReference type="SAM" id="MobiDB-lite"/>
    </source>
</evidence>
<proteinExistence type="inferred from homology"/>